<dbReference type="InterPro" id="IPR039859">
    <property type="entry name" value="PFA4/ZDH16/20/ERF2-like"/>
</dbReference>
<evidence type="ECO:0000256" key="11">
    <source>
        <dbReference type="RuleBase" id="RU079119"/>
    </source>
</evidence>
<feature type="transmembrane region" description="Helical" evidence="11">
    <location>
        <begin position="237"/>
        <end position="262"/>
    </location>
</feature>
<dbReference type="RefSeq" id="XP_023586401.1">
    <property type="nucleotide sequence ID" value="XM_023730633.1"/>
</dbReference>
<sequence length="324" mass="36917">MAPWAFISPGVVVRTGHTVLTWGITLVLFLHDTGEPDPARPRTHPIPHSENQCLPIADARPGKHFPTSSCPTPTPFHLAVLQPHSCPLASPELRQWEEQGELLLPLTFLLLVLGSLLLYLAVSLMDPGYMNVQPQPQEELKEEQMAMVPQATPLRRCRYCLVLQPLRARHCHECHRCVRRYDHHCPWMENCVGERNHPLFVAYLALQLVVLLWALYLAWSGLRFFQPWGLWLRSSGLLFATFLLLSLFSSVAGLLLASHLYLVASNTTTWEFISSHRIAYLRQRSSNPFDRGLIRNLAHFFCGWPSGSWETLWAEEEEDSSQAV</sequence>
<dbReference type="FunCoup" id="A0A2Y9QYT7">
    <property type="interactions" value="527"/>
</dbReference>
<evidence type="ECO:0000256" key="7">
    <source>
        <dbReference type="ARBA" id="ARBA00023139"/>
    </source>
</evidence>
<organism evidence="14 15">
    <name type="scientific">Trichechus manatus latirostris</name>
    <name type="common">Florida manatee</name>
    <dbReference type="NCBI Taxonomy" id="127582"/>
    <lineage>
        <taxon>Eukaryota</taxon>
        <taxon>Metazoa</taxon>
        <taxon>Chordata</taxon>
        <taxon>Craniata</taxon>
        <taxon>Vertebrata</taxon>
        <taxon>Euteleostomi</taxon>
        <taxon>Mammalia</taxon>
        <taxon>Eutheria</taxon>
        <taxon>Afrotheria</taxon>
        <taxon>Sirenia</taxon>
        <taxon>Trichechidae</taxon>
        <taxon>Trichechus</taxon>
    </lineage>
</organism>
<dbReference type="STRING" id="127582.A0A2Y9QYT7"/>
<feature type="transmembrane region" description="Helical" evidence="11">
    <location>
        <begin position="102"/>
        <end position="122"/>
    </location>
</feature>
<gene>
    <name evidence="15" type="primary">ZDHHC12</name>
</gene>
<dbReference type="Pfam" id="PF01529">
    <property type="entry name" value="DHHC"/>
    <property type="match status" value="1"/>
</dbReference>
<evidence type="ECO:0000256" key="2">
    <source>
        <dbReference type="ARBA" id="ARBA00008574"/>
    </source>
</evidence>
<dbReference type="PANTHER" id="PTHR22883:SF301">
    <property type="entry name" value="PALMITOYLTRANSFERASE ZDHHC12"/>
    <property type="match status" value="1"/>
</dbReference>
<comment type="catalytic activity">
    <reaction evidence="10">
        <text>L-cysteinyl-[protein] + hexadecanoyl-CoA = S-hexadecanoyl-L-cysteinyl-[protein] + CoA</text>
        <dbReference type="Rhea" id="RHEA:36683"/>
        <dbReference type="Rhea" id="RHEA-COMP:10131"/>
        <dbReference type="Rhea" id="RHEA-COMP:11032"/>
        <dbReference type="ChEBI" id="CHEBI:29950"/>
        <dbReference type="ChEBI" id="CHEBI:57287"/>
        <dbReference type="ChEBI" id="CHEBI:57379"/>
        <dbReference type="ChEBI" id="CHEBI:74151"/>
        <dbReference type="EC" id="2.3.1.225"/>
    </reaction>
    <physiologicalReaction direction="left-to-right" evidence="10">
        <dbReference type="Rhea" id="RHEA:36684"/>
    </physiologicalReaction>
</comment>
<comment type="domain">
    <text evidence="11">The DHHC domain is required for palmitoyltransferase activity.</text>
</comment>
<evidence type="ECO:0000313" key="14">
    <source>
        <dbReference type="Proteomes" id="UP000248480"/>
    </source>
</evidence>
<keyword evidence="7" id="KW-0564">Palmitate</keyword>
<accession>A0A2Y9QYT7</accession>
<feature type="signal peptide" evidence="12">
    <location>
        <begin position="1"/>
        <end position="34"/>
    </location>
</feature>
<feature type="domain" description="Palmitoyltransferase DHHC" evidence="13">
    <location>
        <begin position="154"/>
        <end position="274"/>
    </location>
</feature>
<dbReference type="InParanoid" id="A0A2Y9QYT7"/>
<dbReference type="InterPro" id="IPR001594">
    <property type="entry name" value="Palmitoyltrfase_DHHC"/>
</dbReference>
<evidence type="ECO:0000256" key="5">
    <source>
        <dbReference type="ARBA" id="ARBA00022989"/>
    </source>
</evidence>
<evidence type="ECO:0000256" key="8">
    <source>
        <dbReference type="ARBA" id="ARBA00023288"/>
    </source>
</evidence>
<keyword evidence="3 11" id="KW-0808">Transferase</keyword>
<evidence type="ECO:0000256" key="9">
    <source>
        <dbReference type="ARBA" id="ARBA00023315"/>
    </source>
</evidence>
<evidence type="ECO:0000313" key="15">
    <source>
        <dbReference type="RefSeq" id="XP_023586401.1"/>
    </source>
</evidence>
<keyword evidence="8" id="KW-0449">Lipoprotein</keyword>
<evidence type="ECO:0000259" key="13">
    <source>
        <dbReference type="Pfam" id="PF01529"/>
    </source>
</evidence>
<dbReference type="PANTHER" id="PTHR22883">
    <property type="entry name" value="ZINC FINGER DHHC DOMAIN CONTAINING PROTEIN"/>
    <property type="match status" value="1"/>
</dbReference>
<dbReference type="EC" id="2.3.1.225" evidence="11"/>
<proteinExistence type="inferred from homology"/>
<comment type="subcellular location">
    <subcellularLocation>
        <location evidence="1">Endomembrane system</location>
        <topology evidence="1">Multi-pass membrane protein</topology>
    </subcellularLocation>
</comment>
<name>A0A2Y9QYT7_TRIMA</name>
<evidence type="ECO:0000256" key="10">
    <source>
        <dbReference type="ARBA" id="ARBA00047790"/>
    </source>
</evidence>
<keyword evidence="5 11" id="KW-1133">Transmembrane helix</keyword>
<evidence type="ECO:0000256" key="12">
    <source>
        <dbReference type="SAM" id="SignalP"/>
    </source>
</evidence>
<dbReference type="GO" id="GO:0006612">
    <property type="term" value="P:protein targeting to membrane"/>
    <property type="evidence" value="ECO:0007669"/>
    <property type="project" value="TreeGrafter"/>
</dbReference>
<dbReference type="Proteomes" id="UP000248480">
    <property type="component" value="Unplaced"/>
</dbReference>
<feature type="transmembrane region" description="Helical" evidence="11">
    <location>
        <begin position="200"/>
        <end position="225"/>
    </location>
</feature>
<dbReference type="GO" id="GO:0005794">
    <property type="term" value="C:Golgi apparatus"/>
    <property type="evidence" value="ECO:0007669"/>
    <property type="project" value="TreeGrafter"/>
</dbReference>
<evidence type="ECO:0000256" key="4">
    <source>
        <dbReference type="ARBA" id="ARBA00022692"/>
    </source>
</evidence>
<dbReference type="PROSITE" id="PS50216">
    <property type="entry name" value="DHHC"/>
    <property type="match status" value="1"/>
</dbReference>
<keyword evidence="14" id="KW-1185">Reference proteome</keyword>
<dbReference type="GeneID" id="101355347"/>
<dbReference type="GO" id="GO:0005783">
    <property type="term" value="C:endoplasmic reticulum"/>
    <property type="evidence" value="ECO:0007669"/>
    <property type="project" value="TreeGrafter"/>
</dbReference>
<keyword evidence="6 11" id="KW-0472">Membrane</keyword>
<feature type="chain" id="PRO_5016094852" description="Palmitoyltransferase" evidence="12">
    <location>
        <begin position="35"/>
        <end position="324"/>
    </location>
</feature>
<evidence type="ECO:0000256" key="3">
    <source>
        <dbReference type="ARBA" id="ARBA00022679"/>
    </source>
</evidence>
<protein>
    <recommendedName>
        <fullName evidence="11">Palmitoyltransferase</fullName>
        <ecNumber evidence="11">2.3.1.225</ecNumber>
    </recommendedName>
</protein>
<keyword evidence="12" id="KW-0732">Signal</keyword>
<keyword evidence="9 11" id="KW-0012">Acyltransferase</keyword>
<comment type="similarity">
    <text evidence="2 11">Belongs to the DHHC palmitoyltransferase family.</text>
</comment>
<keyword evidence="4 11" id="KW-0812">Transmembrane</keyword>
<dbReference type="AlphaFoldDB" id="A0A2Y9QYT7"/>
<evidence type="ECO:0000256" key="1">
    <source>
        <dbReference type="ARBA" id="ARBA00004127"/>
    </source>
</evidence>
<reference evidence="15" key="1">
    <citation type="submission" date="2025-08" db="UniProtKB">
        <authorList>
            <consortium name="RefSeq"/>
        </authorList>
    </citation>
    <scope>IDENTIFICATION</scope>
</reference>
<dbReference type="GO" id="GO:0019706">
    <property type="term" value="F:protein-cysteine S-palmitoyltransferase activity"/>
    <property type="evidence" value="ECO:0007669"/>
    <property type="project" value="UniProtKB-EC"/>
</dbReference>
<dbReference type="CTD" id="84885"/>
<evidence type="ECO:0000256" key="6">
    <source>
        <dbReference type="ARBA" id="ARBA00023136"/>
    </source>
</evidence>